<dbReference type="EMBL" id="NNSR01000026">
    <property type="protein sequence ID" value="PKD32444.1"/>
    <property type="molecule type" value="Genomic_DNA"/>
</dbReference>
<keyword evidence="2" id="KW-1185">Reference proteome</keyword>
<comment type="caution">
    <text evidence="1">The sequence shown here is derived from an EMBL/GenBank/DDBJ whole genome shotgun (WGS) entry which is preliminary data.</text>
</comment>
<gene>
    <name evidence="1" type="ORF">RBATCC27255_00393</name>
</gene>
<evidence type="ECO:0000313" key="1">
    <source>
        <dbReference type="EMBL" id="PKD32444.1"/>
    </source>
</evidence>
<dbReference type="Proteomes" id="UP000233425">
    <property type="component" value="Unassembled WGS sequence"/>
</dbReference>
<name>A0A2N0UZP4_9FIRM</name>
<evidence type="ECO:0000313" key="2">
    <source>
        <dbReference type="Proteomes" id="UP000233425"/>
    </source>
</evidence>
<organism evidence="1 2">
    <name type="scientific">Ruminococcus bromii</name>
    <dbReference type="NCBI Taxonomy" id="40518"/>
    <lineage>
        <taxon>Bacteria</taxon>
        <taxon>Bacillati</taxon>
        <taxon>Bacillota</taxon>
        <taxon>Clostridia</taxon>
        <taxon>Eubacteriales</taxon>
        <taxon>Oscillospiraceae</taxon>
        <taxon>Ruminococcus</taxon>
    </lineage>
</organism>
<accession>A0A2N0UZP4</accession>
<reference evidence="1" key="1">
    <citation type="journal article" date="2018" name="Environ. Microbiol.">
        <title>Sporulation capability and amylosome conservation among diverse human colonic and rumen isolates of the keystone starch-degrader Ruminococcus bromii.</title>
        <authorList>
            <person name="Mukhopadhya I."/>
            <person name="Morais S."/>
            <person name="Laverde-Gomez J."/>
            <person name="Sheridan P.O."/>
            <person name="Walker A.W."/>
            <person name="Kelly W."/>
            <person name="Klieve A.V."/>
            <person name="Ouwerkerk D."/>
            <person name="Duncan S.H."/>
            <person name="Louis P."/>
            <person name="Koropatkin N."/>
            <person name="Cockburn D."/>
            <person name="Kibler R."/>
            <person name="Cooper P.J."/>
            <person name="Sandoval C."/>
            <person name="Crost E."/>
            <person name="Juge N."/>
            <person name="Bayer E.A."/>
            <person name="Flint H.J."/>
        </authorList>
    </citation>
    <scope>NUCLEOTIDE SEQUENCE [LARGE SCALE GENOMIC DNA]</scope>
    <source>
        <strain evidence="1">ATCC 27255</strain>
    </source>
</reference>
<sequence>MEGIMVEFILWTDNPKTDIDKISHYIGIQPTEKKRMGEMRCLT</sequence>
<protein>
    <submittedName>
        <fullName evidence="1">Uncharacterized protein</fullName>
    </submittedName>
</protein>
<dbReference type="AlphaFoldDB" id="A0A2N0UZP4"/>
<proteinExistence type="predicted"/>